<dbReference type="Pfam" id="PF10881">
    <property type="entry name" value="DUF2726"/>
    <property type="match status" value="1"/>
</dbReference>
<feature type="domain" description="DUF2726" evidence="2">
    <location>
        <begin position="58"/>
        <end position="172"/>
    </location>
</feature>
<dbReference type="Proteomes" id="UP000237423">
    <property type="component" value="Unassembled WGS sequence"/>
</dbReference>
<name>A0A2S5CRC3_9GAMM</name>
<dbReference type="EMBL" id="PGFZ01000001">
    <property type="protein sequence ID" value="POZ53297.1"/>
    <property type="molecule type" value="Genomic_DNA"/>
</dbReference>
<dbReference type="InterPro" id="IPR024402">
    <property type="entry name" value="DUF2726"/>
</dbReference>
<keyword evidence="1" id="KW-0812">Transmembrane</keyword>
<proteinExistence type="predicted"/>
<keyword evidence="1" id="KW-1133">Transmembrane helix</keyword>
<feature type="transmembrane region" description="Helical" evidence="1">
    <location>
        <begin position="6"/>
        <end position="27"/>
    </location>
</feature>
<comment type="caution">
    <text evidence="3">The sequence shown here is derived from an EMBL/GenBank/DDBJ whole genome shotgun (WGS) entry which is preliminary data.</text>
</comment>
<sequence length="176" mass="20385">MQDLMQIPMIKNVIMLMIVIGVISGIIEGMKDQKKKRPSSSKYSKNRYDEDDLPYYARQLMSEPEVALYNSLCRALPGHHIFTQVQLSRILGVKDGYSEYEWFNKINRMSVDFVVCDGRSNIVACIELDDRSHQRESRKKADAKKDLSLSSAGITIIRWNVRQMPTEREIVRRVLS</sequence>
<protein>
    <recommendedName>
        <fullName evidence="2">DUF2726 domain-containing protein</fullName>
    </recommendedName>
</protein>
<dbReference type="Gene3D" id="3.40.960.10">
    <property type="entry name" value="VSR Endonuclease"/>
    <property type="match status" value="1"/>
</dbReference>
<accession>A0A2S5CRC3</accession>
<evidence type="ECO:0000259" key="2">
    <source>
        <dbReference type="Pfam" id="PF10881"/>
    </source>
</evidence>
<evidence type="ECO:0000313" key="3">
    <source>
        <dbReference type="EMBL" id="POZ53297.1"/>
    </source>
</evidence>
<evidence type="ECO:0000256" key="1">
    <source>
        <dbReference type="SAM" id="Phobius"/>
    </source>
</evidence>
<keyword evidence="1" id="KW-0472">Membrane</keyword>
<gene>
    <name evidence="3" type="ORF">AADEFJLK_00316</name>
</gene>
<dbReference type="AlphaFoldDB" id="A0A2S5CRC3"/>
<reference evidence="3 4" key="1">
    <citation type="submission" date="2017-11" db="EMBL/GenBank/DDBJ databases">
        <title>Draft Genome Sequence of Methylobacter psychrotolerans Sph1T, an Obligate Methanotroph from Low-Temperature Environments.</title>
        <authorList>
            <person name="Oshkin I.Y."/>
            <person name="Miroshnikov K."/>
            <person name="Belova S.E."/>
            <person name="Korzhenkov A."/>
            <person name="Toshchakov S.V."/>
            <person name="Dedysh S.N."/>
        </authorList>
    </citation>
    <scope>NUCLEOTIDE SEQUENCE [LARGE SCALE GENOMIC DNA]</scope>
    <source>
        <strain evidence="3 4">Sph1</strain>
    </source>
</reference>
<evidence type="ECO:0000313" key="4">
    <source>
        <dbReference type="Proteomes" id="UP000237423"/>
    </source>
</evidence>
<organism evidence="3 4">
    <name type="scientific">Methylovulum psychrotolerans</name>
    <dbReference type="NCBI Taxonomy" id="1704499"/>
    <lineage>
        <taxon>Bacteria</taxon>
        <taxon>Pseudomonadati</taxon>
        <taxon>Pseudomonadota</taxon>
        <taxon>Gammaproteobacteria</taxon>
        <taxon>Methylococcales</taxon>
        <taxon>Methylococcaceae</taxon>
        <taxon>Methylovulum</taxon>
    </lineage>
</organism>